<reference evidence="1" key="1">
    <citation type="journal article" date="2021" name="Microb. Physiol.">
        <title>Proteogenomic Insights into the Physiology of Marine, Sulfate-Reducing, Filamentous Desulfonema limicola and Desulfonema magnum.</title>
        <authorList>
            <person name="Schnaars V."/>
            <person name="Wohlbrand L."/>
            <person name="Scheve S."/>
            <person name="Hinrichs C."/>
            <person name="Reinhardt R."/>
            <person name="Rabus R."/>
        </authorList>
    </citation>
    <scope>NUCLEOTIDE SEQUENCE</scope>
    <source>
        <strain evidence="1">4be13</strain>
    </source>
</reference>
<gene>
    <name evidence="1" type="ORF">dnm_081490</name>
</gene>
<accession>A0A975BUI3</accession>
<name>A0A975BUI3_9BACT</name>
<organism evidence="1 2">
    <name type="scientific">Desulfonema magnum</name>
    <dbReference type="NCBI Taxonomy" id="45655"/>
    <lineage>
        <taxon>Bacteria</taxon>
        <taxon>Pseudomonadati</taxon>
        <taxon>Thermodesulfobacteriota</taxon>
        <taxon>Desulfobacteria</taxon>
        <taxon>Desulfobacterales</taxon>
        <taxon>Desulfococcaceae</taxon>
        <taxon>Desulfonema</taxon>
    </lineage>
</organism>
<protein>
    <submittedName>
        <fullName evidence="1">Uncharacterized protein</fullName>
    </submittedName>
</protein>
<dbReference type="EMBL" id="CP061800">
    <property type="protein sequence ID" value="QTA92075.1"/>
    <property type="molecule type" value="Genomic_DNA"/>
</dbReference>
<dbReference type="AlphaFoldDB" id="A0A975BUI3"/>
<keyword evidence="2" id="KW-1185">Reference proteome</keyword>
<dbReference type="KEGG" id="dmm:dnm_081490"/>
<sequence length="70" mass="7905">MKIGDKSNPKFQQSEILTKTTSEFWCDLTNGNGGQQNLIIYENQTGLTSLDRLLAERDNNFLPDLVRDGT</sequence>
<evidence type="ECO:0000313" key="1">
    <source>
        <dbReference type="EMBL" id="QTA92075.1"/>
    </source>
</evidence>
<proteinExistence type="predicted"/>
<dbReference type="Proteomes" id="UP000663722">
    <property type="component" value="Chromosome"/>
</dbReference>
<evidence type="ECO:0000313" key="2">
    <source>
        <dbReference type="Proteomes" id="UP000663722"/>
    </source>
</evidence>